<dbReference type="AlphaFoldDB" id="A0A0F9VLV2"/>
<feature type="transmembrane region" description="Helical" evidence="4">
    <location>
        <begin position="12"/>
        <end position="32"/>
    </location>
</feature>
<evidence type="ECO:0008006" key="6">
    <source>
        <dbReference type="Google" id="ProtNLM"/>
    </source>
</evidence>
<comment type="subcellular location">
    <subcellularLocation>
        <location evidence="1">Cell membrane</location>
    </subcellularLocation>
</comment>
<evidence type="ECO:0000256" key="2">
    <source>
        <dbReference type="ARBA" id="ARBA00022475"/>
    </source>
</evidence>
<keyword evidence="4" id="KW-1133">Transmembrane helix</keyword>
<name>A0A0F9VLV2_9ZZZZ</name>
<evidence type="ECO:0000313" key="5">
    <source>
        <dbReference type="EMBL" id="KKO06116.1"/>
    </source>
</evidence>
<dbReference type="Pfam" id="PF06977">
    <property type="entry name" value="SdiA-regulated"/>
    <property type="match status" value="1"/>
</dbReference>
<dbReference type="InterPro" id="IPR011042">
    <property type="entry name" value="6-blade_b-propeller_TolB-like"/>
</dbReference>
<dbReference type="InterPro" id="IPR009722">
    <property type="entry name" value="YjiK/CarP"/>
</dbReference>
<proteinExistence type="predicted"/>
<dbReference type="Gene3D" id="2.120.10.30">
    <property type="entry name" value="TolB, C-terminal domain"/>
    <property type="match status" value="1"/>
</dbReference>
<reference evidence="5" key="1">
    <citation type="journal article" date="2015" name="Nature">
        <title>Complex archaea that bridge the gap between prokaryotes and eukaryotes.</title>
        <authorList>
            <person name="Spang A."/>
            <person name="Saw J.H."/>
            <person name="Jorgensen S.L."/>
            <person name="Zaremba-Niedzwiedzka K."/>
            <person name="Martijn J."/>
            <person name="Lind A.E."/>
            <person name="van Eijk R."/>
            <person name="Schleper C."/>
            <person name="Guy L."/>
            <person name="Ettema T.J."/>
        </authorList>
    </citation>
    <scope>NUCLEOTIDE SEQUENCE</scope>
</reference>
<gene>
    <name evidence="5" type="ORF">LCGC14_0071290</name>
</gene>
<sequence>MKTINRRLNMVTIKFWTIAAIVLGMGFLFMNFRDWMPYDGADKVAYEISGRWELPSELREVSGISWIDDNRIAAVQDEDGIIFIYDLDKKKVVQEIEFGGAGDYEGLAIEGEDAYVLESNGTITIIENYRDIDKKTTSYKTKFSEKNNMESLELDLANHQLLMIPKDRDIDSDDKKGVYAFSLDDHKLVDNPVMQLDMDDEVLKHFREKKVYKNFRPSDIAIHPQTKEIYMLEGSKPKLLILDENGTAKRGYSLDKNIFPQPEGITFGEDGSLYISSEGKKDGIGTITKLKLKLEAGNQNKY</sequence>
<dbReference type="SUPFAM" id="SSF63825">
    <property type="entry name" value="YWTD domain"/>
    <property type="match status" value="1"/>
</dbReference>
<evidence type="ECO:0000256" key="1">
    <source>
        <dbReference type="ARBA" id="ARBA00004236"/>
    </source>
</evidence>
<keyword evidence="4" id="KW-0812">Transmembrane</keyword>
<keyword evidence="2" id="KW-1003">Cell membrane</keyword>
<keyword evidence="3 4" id="KW-0472">Membrane</keyword>
<evidence type="ECO:0000256" key="4">
    <source>
        <dbReference type="SAM" id="Phobius"/>
    </source>
</evidence>
<accession>A0A0F9VLV2</accession>
<dbReference type="EMBL" id="LAZR01000017">
    <property type="protein sequence ID" value="KKO06116.1"/>
    <property type="molecule type" value="Genomic_DNA"/>
</dbReference>
<dbReference type="GO" id="GO:0005886">
    <property type="term" value="C:plasma membrane"/>
    <property type="evidence" value="ECO:0007669"/>
    <property type="project" value="UniProtKB-SubCell"/>
</dbReference>
<evidence type="ECO:0000256" key="3">
    <source>
        <dbReference type="ARBA" id="ARBA00023136"/>
    </source>
</evidence>
<comment type="caution">
    <text evidence="5">The sequence shown here is derived from an EMBL/GenBank/DDBJ whole genome shotgun (WGS) entry which is preliminary data.</text>
</comment>
<organism evidence="5">
    <name type="scientific">marine sediment metagenome</name>
    <dbReference type="NCBI Taxonomy" id="412755"/>
    <lineage>
        <taxon>unclassified sequences</taxon>
        <taxon>metagenomes</taxon>
        <taxon>ecological metagenomes</taxon>
    </lineage>
</organism>
<protein>
    <recommendedName>
        <fullName evidence="6">SMP-30/Gluconolactonase/LRE-like region domain-containing protein</fullName>
    </recommendedName>
</protein>